<organism evidence="1 2">
    <name type="scientific">Geodia barretti</name>
    <name type="common">Barrett's horny sponge</name>
    <dbReference type="NCBI Taxonomy" id="519541"/>
    <lineage>
        <taxon>Eukaryota</taxon>
        <taxon>Metazoa</taxon>
        <taxon>Porifera</taxon>
        <taxon>Demospongiae</taxon>
        <taxon>Heteroscleromorpha</taxon>
        <taxon>Tetractinellida</taxon>
        <taxon>Astrophorina</taxon>
        <taxon>Geodiidae</taxon>
        <taxon>Geodia</taxon>
    </lineage>
</organism>
<dbReference type="Proteomes" id="UP001174909">
    <property type="component" value="Unassembled WGS sequence"/>
</dbReference>
<accession>A0AA35RRM8</accession>
<sequence length="44" mass="4815">MLTKSTKSLGPIGTTLHTLAIVKVFRLVDLPVLLPTCLLKVRKV</sequence>
<proteinExistence type="predicted"/>
<protein>
    <submittedName>
        <fullName evidence="1">Uncharacterized protein</fullName>
    </submittedName>
</protein>
<reference evidence="1" key="1">
    <citation type="submission" date="2023-03" db="EMBL/GenBank/DDBJ databases">
        <authorList>
            <person name="Steffen K."/>
            <person name="Cardenas P."/>
        </authorList>
    </citation>
    <scope>NUCLEOTIDE SEQUENCE</scope>
</reference>
<keyword evidence="2" id="KW-1185">Reference proteome</keyword>
<comment type="caution">
    <text evidence="1">The sequence shown here is derived from an EMBL/GenBank/DDBJ whole genome shotgun (WGS) entry which is preliminary data.</text>
</comment>
<gene>
    <name evidence="1" type="ORF">GBAR_LOCUS10105</name>
</gene>
<dbReference type="AlphaFoldDB" id="A0AA35RRM8"/>
<dbReference type="EMBL" id="CASHTH010001532">
    <property type="protein sequence ID" value="CAI8016475.1"/>
    <property type="molecule type" value="Genomic_DNA"/>
</dbReference>
<name>A0AA35RRM8_GEOBA</name>
<evidence type="ECO:0000313" key="2">
    <source>
        <dbReference type="Proteomes" id="UP001174909"/>
    </source>
</evidence>
<evidence type="ECO:0000313" key="1">
    <source>
        <dbReference type="EMBL" id="CAI8016475.1"/>
    </source>
</evidence>